<evidence type="ECO:0000313" key="2">
    <source>
        <dbReference type="Proteomes" id="UP000009376"/>
    </source>
</evidence>
<name>D6GV66_PARA5</name>
<accession>D6GV66</accession>
<evidence type="ECO:0000313" key="1">
    <source>
        <dbReference type="EMBL" id="EFD92867.1"/>
    </source>
</evidence>
<gene>
    <name evidence="1" type="ORF">BJBARM5_0372</name>
</gene>
<organism evidence="1 2">
    <name type="scientific">Candidatus Parvarchaeum acidophilus ARMAN-5</name>
    <dbReference type="NCBI Taxonomy" id="662762"/>
    <lineage>
        <taxon>Archaea</taxon>
        <taxon>Candidatus Parvarchaeota</taxon>
        <taxon>Candidatus Parvarchaeum</taxon>
    </lineage>
</organism>
<dbReference type="AlphaFoldDB" id="D6GV66"/>
<sequence>MYIDKYTKATPRTPKHINWVIDLLIKKEHNKELTLEFIKYLIEVYDKVQPFKTKAEQQKCELKYTNLENLKKFEPLNTYGQYSVELIGHVMELLSIEEKQFKGAFMFKTVLTKLRDTDDIYAISNAAMPFRH</sequence>
<proteinExistence type="predicted"/>
<protein>
    <submittedName>
        <fullName evidence="1">Uncharacterized protein</fullName>
    </submittedName>
</protein>
<dbReference type="EMBL" id="GG745551">
    <property type="protein sequence ID" value="EFD92867.1"/>
    <property type="molecule type" value="Genomic_DNA"/>
</dbReference>
<dbReference type="Proteomes" id="UP000009376">
    <property type="component" value="Unassembled WGS sequence"/>
</dbReference>
<reference evidence="1 2" key="1">
    <citation type="journal article" date="2010" name="Proc. Natl. Acad. Sci. U.S.A.">
        <title>Enigmatic, ultrasmall, uncultivated Archaea.</title>
        <authorList>
            <person name="Baker B.J."/>
            <person name="Comolli L.R."/>
            <person name="Dick G.J."/>
            <person name="Hauser L.J."/>
            <person name="Hyatt D."/>
            <person name="Dill B.D."/>
            <person name="Land M.L."/>
            <person name="Verberkmoes N.C."/>
            <person name="Hettich R.L."/>
            <person name="Banfield J.F."/>
        </authorList>
    </citation>
    <scope>NUCLEOTIDE SEQUENCE [LARGE SCALE GENOMIC DNA]</scope>
</reference>